<feature type="domain" description="Histidine kinase" evidence="16">
    <location>
        <begin position="408"/>
        <end position="623"/>
    </location>
</feature>
<evidence type="ECO:0000256" key="4">
    <source>
        <dbReference type="ARBA" id="ARBA00022679"/>
    </source>
</evidence>
<keyword evidence="8" id="KW-0902">Two-component regulatory system</keyword>
<dbReference type="InterPro" id="IPR018060">
    <property type="entry name" value="HTH_AraC"/>
</dbReference>
<feature type="transmembrane region" description="Helical" evidence="14">
    <location>
        <begin position="342"/>
        <end position="367"/>
    </location>
</feature>
<dbReference type="PROSITE" id="PS51257">
    <property type="entry name" value="PROKAR_LIPOPROTEIN"/>
    <property type="match status" value="1"/>
</dbReference>
<dbReference type="EC" id="2.7.13.3" evidence="2"/>
<dbReference type="EMBL" id="WYET01000004">
    <property type="protein sequence ID" value="NVN19042.1"/>
    <property type="molecule type" value="Genomic_DNA"/>
</dbReference>
<evidence type="ECO:0000256" key="3">
    <source>
        <dbReference type="ARBA" id="ARBA00022553"/>
    </source>
</evidence>
<gene>
    <name evidence="18" type="ORF">GUA46_11880</name>
</gene>
<evidence type="ECO:0000259" key="16">
    <source>
        <dbReference type="PROSITE" id="PS50109"/>
    </source>
</evidence>
<proteinExistence type="predicted"/>
<dbReference type="CDD" id="cd06308">
    <property type="entry name" value="PBP1_sensor_kinase-like"/>
    <property type="match status" value="1"/>
</dbReference>
<dbReference type="SUPFAM" id="SSF52172">
    <property type="entry name" value="CheY-like"/>
    <property type="match status" value="1"/>
</dbReference>
<dbReference type="InterPro" id="IPR018062">
    <property type="entry name" value="HTH_AraC-typ_CS"/>
</dbReference>
<feature type="coiled-coil region" evidence="13">
    <location>
        <begin position="308"/>
        <end position="335"/>
    </location>
</feature>
<dbReference type="SUPFAM" id="SSF53822">
    <property type="entry name" value="Periplasmic binding protein-like I"/>
    <property type="match status" value="1"/>
</dbReference>
<dbReference type="InterPro" id="IPR004358">
    <property type="entry name" value="Sig_transdc_His_kin-like_C"/>
</dbReference>
<name>A0A850NKJ4_9FLAO</name>
<evidence type="ECO:0000256" key="12">
    <source>
        <dbReference type="PROSITE-ProRule" id="PRU00169"/>
    </source>
</evidence>
<dbReference type="Gene3D" id="1.10.287.130">
    <property type="match status" value="1"/>
</dbReference>
<dbReference type="SMART" id="SM00448">
    <property type="entry name" value="REC"/>
    <property type="match status" value="1"/>
</dbReference>
<evidence type="ECO:0000256" key="5">
    <source>
        <dbReference type="ARBA" id="ARBA00022741"/>
    </source>
</evidence>
<dbReference type="PANTHER" id="PTHR43547">
    <property type="entry name" value="TWO-COMPONENT HISTIDINE KINASE"/>
    <property type="match status" value="1"/>
</dbReference>
<dbReference type="SMART" id="SM00342">
    <property type="entry name" value="HTH_ARAC"/>
    <property type="match status" value="1"/>
</dbReference>
<dbReference type="FunFam" id="3.30.565.10:FF:000037">
    <property type="entry name" value="Hybrid sensor histidine kinase/response regulator"/>
    <property type="match status" value="1"/>
</dbReference>
<evidence type="ECO:0000313" key="19">
    <source>
        <dbReference type="Proteomes" id="UP000558089"/>
    </source>
</evidence>
<keyword evidence="11" id="KW-0804">Transcription</keyword>
<dbReference type="Gene3D" id="3.40.50.2300">
    <property type="match status" value="3"/>
</dbReference>
<comment type="caution">
    <text evidence="18">The sequence shown here is derived from an EMBL/GenBank/DDBJ whole genome shotgun (WGS) entry which is preliminary data.</text>
</comment>
<keyword evidence="19" id="KW-1185">Reference proteome</keyword>
<evidence type="ECO:0000259" key="15">
    <source>
        <dbReference type="PROSITE" id="PS01124"/>
    </source>
</evidence>
<keyword evidence="7" id="KW-0067">ATP-binding</keyword>
<evidence type="ECO:0000256" key="8">
    <source>
        <dbReference type="ARBA" id="ARBA00023012"/>
    </source>
</evidence>
<dbReference type="SUPFAM" id="SSF47384">
    <property type="entry name" value="Homodimeric domain of signal transducing histidine kinase"/>
    <property type="match status" value="1"/>
</dbReference>
<dbReference type="Pfam" id="PF00512">
    <property type="entry name" value="HisKA"/>
    <property type="match status" value="1"/>
</dbReference>
<evidence type="ECO:0000256" key="9">
    <source>
        <dbReference type="ARBA" id="ARBA00023015"/>
    </source>
</evidence>
<dbReference type="InterPro" id="IPR025997">
    <property type="entry name" value="SBP_2_dom"/>
</dbReference>
<protein>
    <recommendedName>
        <fullName evidence="2">histidine kinase</fullName>
        <ecNumber evidence="2">2.7.13.3</ecNumber>
    </recommendedName>
</protein>
<dbReference type="Pfam" id="PF02518">
    <property type="entry name" value="HATPase_c"/>
    <property type="match status" value="1"/>
</dbReference>
<keyword evidence="14" id="KW-0472">Membrane</keyword>
<dbReference type="SMART" id="SM00387">
    <property type="entry name" value="HATPase_c"/>
    <property type="match status" value="1"/>
</dbReference>
<evidence type="ECO:0000256" key="13">
    <source>
        <dbReference type="SAM" id="Coils"/>
    </source>
</evidence>
<dbReference type="Pfam" id="PF12833">
    <property type="entry name" value="HTH_18"/>
    <property type="match status" value="1"/>
</dbReference>
<feature type="modified residue" description="4-aspartylphosphate" evidence="12">
    <location>
        <position position="716"/>
    </location>
</feature>
<keyword evidence="4" id="KW-0808">Transferase</keyword>
<sequence length="922" mass="104497">MKFNLLNIICLFTMGACFFSCEKSGQEKYSIGFSQCTSISDWRKSMNYSMRIQASVYSNVDLELLDSEDSATKQIEDIEYMIEEDMDVIIVSPLEPNALIPVIKKAMSAGIHVILLDRKINSPDYTAYVGADNIEVGRNAAEYILSKGNDSISIVELKGGDSSTPALERSLGFHQIIDKKKNVHLLKSIKDLNEEFLINSFKNTLDSLEQTPIDYVYCFNDEMAYAAWKIIKEKGREKSIKIIGVDGLNGPGGGIEMVEEGILEATILYPTGGAEVIKLALSLLNNEQVPKNVVLKTTVIDKFNAGIMQAQLDRIHQQQNEIEQQVANISRQEELNRSQRNIIYISTGFTFVVLMLLCYGIYSIVVIKKKNRQLNLTNNKVLIQRNQIQKIANQLKKSHQEKIQFFTGVSHELKTPVTLILSAVESMVETSIKTKGYLEKEIGLIQKNSKRLLLLINQLLDFRKQEEGKFTVRATEINLLEFTATIMKTFQGEAVRRNIDFRFRSLEKNVLLYCDVNMLEKVYYNLLSNAFKFTPDNGSIEISITTNKKEECITINFKDTGIGIPLEEMNGVFKPFFKGSNNKKNSSGIGLYLTKEFIGLHKGTIEVHSKNGTTFSIRLPKGKAHFTAQQLSNQTGHQFLLEEEFPTIKNEMTDGNDIGRNDGNEEVYTVMLIEDNAELSEFIGRKLGKQFNILVSDGLEATDMVFQVIPDIIICDVNLNGDSNGFELSELFKKDLRTSHIPIIILTANNDRESHLQGLGIADMYITKPFSYAILMQSIQSLLKNRELLRYYYTQNLYTSLEAGTSGHQERKFLVQINKIIEDNIDNEDFNIEDLAIHLNISRSQLYRKVKALLGVSISEYVSDYRLERAKIMLLKTTLNIGEIAYKNGFSSPNYFSTSFRNKYGMSPNSYRASITIQTDMD</sequence>
<organism evidence="18 19">
    <name type="scientific">Flagellimonas chongwuensis</name>
    <dbReference type="NCBI Taxonomy" id="2697365"/>
    <lineage>
        <taxon>Bacteria</taxon>
        <taxon>Pseudomonadati</taxon>
        <taxon>Bacteroidota</taxon>
        <taxon>Flavobacteriia</taxon>
        <taxon>Flavobacteriales</taxon>
        <taxon>Flavobacteriaceae</taxon>
        <taxon>Flagellimonas</taxon>
    </lineage>
</organism>
<dbReference type="GO" id="GO:0005524">
    <property type="term" value="F:ATP binding"/>
    <property type="evidence" value="ECO:0007669"/>
    <property type="project" value="UniProtKB-KW"/>
</dbReference>
<dbReference type="RefSeq" id="WP_176620666.1">
    <property type="nucleotide sequence ID" value="NZ_WYET01000004.1"/>
</dbReference>
<dbReference type="GO" id="GO:0000155">
    <property type="term" value="F:phosphorelay sensor kinase activity"/>
    <property type="evidence" value="ECO:0007669"/>
    <property type="project" value="InterPro"/>
</dbReference>
<dbReference type="InterPro" id="IPR003594">
    <property type="entry name" value="HATPase_dom"/>
</dbReference>
<evidence type="ECO:0000256" key="7">
    <source>
        <dbReference type="ARBA" id="ARBA00022840"/>
    </source>
</evidence>
<dbReference type="InterPro" id="IPR036097">
    <property type="entry name" value="HisK_dim/P_sf"/>
</dbReference>
<evidence type="ECO:0000256" key="2">
    <source>
        <dbReference type="ARBA" id="ARBA00012438"/>
    </source>
</evidence>
<dbReference type="GO" id="GO:0003700">
    <property type="term" value="F:DNA-binding transcription factor activity"/>
    <property type="evidence" value="ECO:0007669"/>
    <property type="project" value="InterPro"/>
</dbReference>
<dbReference type="InterPro" id="IPR036890">
    <property type="entry name" value="HATPase_C_sf"/>
</dbReference>
<keyword evidence="14" id="KW-0812">Transmembrane</keyword>
<evidence type="ECO:0000256" key="10">
    <source>
        <dbReference type="ARBA" id="ARBA00023125"/>
    </source>
</evidence>
<dbReference type="CDD" id="cd00082">
    <property type="entry name" value="HisKA"/>
    <property type="match status" value="1"/>
</dbReference>
<keyword evidence="9" id="KW-0805">Transcription regulation</keyword>
<dbReference type="GO" id="GO:0043565">
    <property type="term" value="F:sequence-specific DNA binding"/>
    <property type="evidence" value="ECO:0007669"/>
    <property type="project" value="InterPro"/>
</dbReference>
<accession>A0A850NKJ4</accession>
<dbReference type="AlphaFoldDB" id="A0A850NKJ4"/>
<evidence type="ECO:0000259" key="17">
    <source>
        <dbReference type="PROSITE" id="PS50110"/>
    </source>
</evidence>
<keyword evidence="6" id="KW-0418">Kinase</keyword>
<dbReference type="PROSITE" id="PS50110">
    <property type="entry name" value="RESPONSE_REGULATORY"/>
    <property type="match status" value="1"/>
</dbReference>
<dbReference type="InterPro" id="IPR003661">
    <property type="entry name" value="HisK_dim/P_dom"/>
</dbReference>
<keyword evidence="5" id="KW-0547">Nucleotide-binding</keyword>
<dbReference type="Gene3D" id="1.10.10.60">
    <property type="entry name" value="Homeodomain-like"/>
    <property type="match status" value="2"/>
</dbReference>
<evidence type="ECO:0000256" key="1">
    <source>
        <dbReference type="ARBA" id="ARBA00000085"/>
    </source>
</evidence>
<reference evidence="18 19" key="1">
    <citation type="submission" date="2020-01" db="EMBL/GenBank/DDBJ databases">
        <title>Draft Genome Analysis of Muricauda sp. HICW Isolated from coastal seawater of PR China.</title>
        <authorList>
            <person name="Chen M.-X."/>
        </authorList>
    </citation>
    <scope>NUCLEOTIDE SEQUENCE [LARGE SCALE GENOMIC DNA]</scope>
    <source>
        <strain evidence="18 19">HICW</strain>
    </source>
</reference>
<evidence type="ECO:0000256" key="11">
    <source>
        <dbReference type="ARBA" id="ARBA00023163"/>
    </source>
</evidence>
<dbReference type="PANTHER" id="PTHR43547:SF2">
    <property type="entry name" value="HYBRID SIGNAL TRANSDUCTION HISTIDINE KINASE C"/>
    <property type="match status" value="1"/>
</dbReference>
<keyword evidence="10" id="KW-0238">DNA-binding</keyword>
<dbReference type="InterPro" id="IPR011006">
    <property type="entry name" value="CheY-like_superfamily"/>
</dbReference>
<dbReference type="PRINTS" id="PR00344">
    <property type="entry name" value="BCTRLSENSOR"/>
</dbReference>
<dbReference type="Pfam" id="PF13407">
    <property type="entry name" value="Peripla_BP_4"/>
    <property type="match status" value="1"/>
</dbReference>
<evidence type="ECO:0000256" key="14">
    <source>
        <dbReference type="SAM" id="Phobius"/>
    </source>
</evidence>
<dbReference type="PROSITE" id="PS01124">
    <property type="entry name" value="HTH_ARAC_FAMILY_2"/>
    <property type="match status" value="1"/>
</dbReference>
<dbReference type="Pfam" id="PF00072">
    <property type="entry name" value="Response_reg"/>
    <property type="match status" value="1"/>
</dbReference>
<dbReference type="SMART" id="SM00388">
    <property type="entry name" value="HisKA"/>
    <property type="match status" value="1"/>
</dbReference>
<keyword evidence="14" id="KW-1133">Transmembrane helix</keyword>
<dbReference type="SUPFAM" id="SSF55874">
    <property type="entry name" value="ATPase domain of HSP90 chaperone/DNA topoisomerase II/histidine kinase"/>
    <property type="match status" value="1"/>
</dbReference>
<dbReference type="PROSITE" id="PS00041">
    <property type="entry name" value="HTH_ARAC_FAMILY_1"/>
    <property type="match status" value="1"/>
</dbReference>
<feature type="domain" description="HTH araC/xylS-type" evidence="15">
    <location>
        <begin position="815"/>
        <end position="914"/>
    </location>
</feature>
<keyword evidence="13" id="KW-0175">Coiled coil</keyword>
<evidence type="ECO:0000313" key="18">
    <source>
        <dbReference type="EMBL" id="NVN19042.1"/>
    </source>
</evidence>
<keyword evidence="3 12" id="KW-0597">Phosphoprotein</keyword>
<dbReference type="InterPro" id="IPR001789">
    <property type="entry name" value="Sig_transdc_resp-reg_receiver"/>
</dbReference>
<feature type="domain" description="Response regulatory" evidence="17">
    <location>
        <begin position="669"/>
        <end position="783"/>
    </location>
</feature>
<dbReference type="SUPFAM" id="SSF46689">
    <property type="entry name" value="Homeodomain-like"/>
    <property type="match status" value="1"/>
</dbReference>
<dbReference type="InterPro" id="IPR028082">
    <property type="entry name" value="Peripla_BP_I"/>
</dbReference>
<evidence type="ECO:0000256" key="6">
    <source>
        <dbReference type="ARBA" id="ARBA00022777"/>
    </source>
</evidence>
<dbReference type="Gene3D" id="3.30.565.10">
    <property type="entry name" value="Histidine kinase-like ATPase, C-terminal domain"/>
    <property type="match status" value="1"/>
</dbReference>
<comment type="catalytic activity">
    <reaction evidence="1">
        <text>ATP + protein L-histidine = ADP + protein N-phospho-L-histidine.</text>
        <dbReference type="EC" id="2.7.13.3"/>
    </reaction>
</comment>
<dbReference type="InterPro" id="IPR005467">
    <property type="entry name" value="His_kinase_dom"/>
</dbReference>
<dbReference type="PROSITE" id="PS50109">
    <property type="entry name" value="HIS_KIN"/>
    <property type="match status" value="1"/>
</dbReference>
<dbReference type="Proteomes" id="UP000558089">
    <property type="component" value="Unassembled WGS sequence"/>
</dbReference>
<dbReference type="InterPro" id="IPR009057">
    <property type="entry name" value="Homeodomain-like_sf"/>
</dbReference>